<evidence type="ECO:0000313" key="1">
    <source>
        <dbReference type="EMBL" id="CAG8743316.1"/>
    </source>
</evidence>
<protein>
    <submittedName>
        <fullName evidence="1">17741_t:CDS:1</fullName>
    </submittedName>
</protein>
<accession>A0ACA9QAP6</accession>
<dbReference type="Proteomes" id="UP000789366">
    <property type="component" value="Unassembled WGS sequence"/>
</dbReference>
<proteinExistence type="predicted"/>
<feature type="non-terminal residue" evidence="1">
    <location>
        <position position="52"/>
    </location>
</feature>
<reference evidence="1" key="1">
    <citation type="submission" date="2021-06" db="EMBL/GenBank/DDBJ databases">
        <authorList>
            <person name="Kallberg Y."/>
            <person name="Tangrot J."/>
            <person name="Rosling A."/>
        </authorList>
    </citation>
    <scope>NUCLEOTIDE SEQUENCE</scope>
    <source>
        <strain evidence="1">28 12/20/2015</strain>
    </source>
</reference>
<sequence>MEPQDMLCATNSKNDYGNALCNYSFKNYSFKNYHYRYNKLWDSLSMHIQPSD</sequence>
<comment type="caution">
    <text evidence="1">The sequence shown here is derived from an EMBL/GenBank/DDBJ whole genome shotgun (WGS) entry which is preliminary data.</text>
</comment>
<dbReference type="EMBL" id="CAJVPW010039027">
    <property type="protein sequence ID" value="CAG8743316.1"/>
    <property type="molecule type" value="Genomic_DNA"/>
</dbReference>
<keyword evidence="2" id="KW-1185">Reference proteome</keyword>
<evidence type="ECO:0000313" key="2">
    <source>
        <dbReference type="Proteomes" id="UP000789366"/>
    </source>
</evidence>
<organism evidence="1 2">
    <name type="scientific">Cetraspora pellucida</name>
    <dbReference type="NCBI Taxonomy" id="1433469"/>
    <lineage>
        <taxon>Eukaryota</taxon>
        <taxon>Fungi</taxon>
        <taxon>Fungi incertae sedis</taxon>
        <taxon>Mucoromycota</taxon>
        <taxon>Glomeromycotina</taxon>
        <taxon>Glomeromycetes</taxon>
        <taxon>Diversisporales</taxon>
        <taxon>Gigasporaceae</taxon>
        <taxon>Cetraspora</taxon>
    </lineage>
</organism>
<name>A0ACA9QAP6_9GLOM</name>
<gene>
    <name evidence="1" type="ORF">SPELUC_LOCUS13965</name>
</gene>